<evidence type="ECO:0000256" key="1">
    <source>
        <dbReference type="ARBA" id="ARBA00004651"/>
    </source>
</evidence>
<dbReference type="PANTHER" id="PTHR47371">
    <property type="entry name" value="LIPOTEICHOIC ACID SYNTHASE"/>
    <property type="match status" value="1"/>
</dbReference>
<feature type="transmembrane region" description="Helical" evidence="8">
    <location>
        <begin position="41"/>
        <end position="63"/>
    </location>
</feature>
<accession>A0A938WVU6</accession>
<feature type="region of interest" description="Disordered" evidence="7">
    <location>
        <begin position="551"/>
        <end position="577"/>
    </location>
</feature>
<evidence type="ECO:0000256" key="5">
    <source>
        <dbReference type="ARBA" id="ARBA00022989"/>
    </source>
</evidence>
<sequence>MLFLQAGVYQAPVYAPDQQVDTTTRANQSIVGQVSAFVSRAWLGLGAQALLNLFIVAAIYLAAVFVINRFWIATAVVGSAATALAVADHCKVALRNEPVLPSDLSFVASGNTDSLLSFLSDDDLALVGTAVTGILWFAGICVVLQFLDRRNGLIPVRWRPRTIRRAPWRSAALIATRLAAMALTVGFVTSMAWTFNTNGTWARTMALNLGDSPRYWNSLEDAQANGTAAGFMRLAHAKTMAKPADYSKETMEELAKRYRKAANDINVTRAANLTDSTVIMVLSESFSDPTRVPGIAFGLDPMPNVRAIKEGTTSGIMLSSGYGGGTANVEYQTLTGLALANFDTSLQTPYQQLVPHQKTPFAFNQMWEQAHGKDGSAAFHPYYKNMYLRDVDYKKFGFKSFHTLDSTPAVTHQDHAGNNPYVSDSAAYQEVLDQLGATDHPQFIQLVTMQNHLGYDDWYPDNPFKTVDYSQVGDGEHIPIETYAEGVRLTDQATADFLNALNGLDKPVTVVFYGDHLPGIYATAAADENNTLALHETDWFIWSNAATAAADGTAAGNGGEEGTAEAPSAGDGSDDAASAGGYTSSNFFMAQTAQHLDAKVSPYLALLTELHAEVPAMSRVVADTGGFGTGTATLLDADGNPINERQLSSRAKQLLADYRLVQYDMTVGKDYLTQFGFTDLPR</sequence>
<keyword evidence="5 8" id="KW-1133">Transmembrane helix</keyword>
<evidence type="ECO:0000313" key="10">
    <source>
        <dbReference type="EMBL" id="MBM6699805.1"/>
    </source>
</evidence>
<dbReference type="Pfam" id="PF00884">
    <property type="entry name" value="Sulfatase"/>
    <property type="match status" value="1"/>
</dbReference>
<feature type="transmembrane region" description="Helical" evidence="8">
    <location>
        <begin position="124"/>
        <end position="147"/>
    </location>
</feature>
<comment type="pathway">
    <text evidence="2">Cell wall biogenesis; lipoteichoic acid biosynthesis.</text>
</comment>
<dbReference type="EMBL" id="JACLYU010000009">
    <property type="protein sequence ID" value="MBM6699805.1"/>
    <property type="molecule type" value="Genomic_DNA"/>
</dbReference>
<feature type="compositionally biased region" description="Low complexity" evidence="7">
    <location>
        <begin position="564"/>
        <end position="577"/>
    </location>
</feature>
<dbReference type="InterPro" id="IPR017850">
    <property type="entry name" value="Alkaline_phosphatase_core_sf"/>
</dbReference>
<dbReference type="SUPFAM" id="SSF53649">
    <property type="entry name" value="Alkaline phosphatase-like"/>
    <property type="match status" value="1"/>
</dbReference>
<reference evidence="10" key="1">
    <citation type="submission" date="2020-08" db="EMBL/GenBank/DDBJ databases">
        <authorList>
            <person name="Cejkova D."/>
            <person name="Kubasova T."/>
            <person name="Jahodarova E."/>
            <person name="Rychlik I."/>
        </authorList>
    </citation>
    <scope>NUCLEOTIDE SEQUENCE</scope>
    <source>
        <strain evidence="10">An836</strain>
    </source>
</reference>
<evidence type="ECO:0000256" key="4">
    <source>
        <dbReference type="ARBA" id="ARBA00022692"/>
    </source>
</evidence>
<protein>
    <submittedName>
        <fullName evidence="10">LTA synthase family protein</fullName>
    </submittedName>
</protein>
<dbReference type="Gene3D" id="3.40.720.10">
    <property type="entry name" value="Alkaline Phosphatase, subunit A"/>
    <property type="match status" value="1"/>
</dbReference>
<dbReference type="InterPro" id="IPR000917">
    <property type="entry name" value="Sulfatase_N"/>
</dbReference>
<keyword evidence="3" id="KW-1003">Cell membrane</keyword>
<evidence type="ECO:0000256" key="7">
    <source>
        <dbReference type="SAM" id="MobiDB-lite"/>
    </source>
</evidence>
<keyword evidence="11" id="KW-1185">Reference proteome</keyword>
<proteinExistence type="predicted"/>
<feature type="transmembrane region" description="Helical" evidence="8">
    <location>
        <begin position="168"/>
        <end position="195"/>
    </location>
</feature>
<dbReference type="CDD" id="cd16015">
    <property type="entry name" value="LTA_synthase"/>
    <property type="match status" value="1"/>
</dbReference>
<dbReference type="Proteomes" id="UP000718821">
    <property type="component" value="Unassembled WGS sequence"/>
</dbReference>
<comment type="subcellular location">
    <subcellularLocation>
        <location evidence="1">Cell membrane</location>
        <topology evidence="1">Multi-pass membrane protein</topology>
    </subcellularLocation>
</comment>
<evidence type="ECO:0000256" key="2">
    <source>
        <dbReference type="ARBA" id="ARBA00004936"/>
    </source>
</evidence>
<dbReference type="PANTHER" id="PTHR47371:SF3">
    <property type="entry name" value="PHOSPHOGLYCEROL TRANSFERASE I"/>
    <property type="match status" value="1"/>
</dbReference>
<evidence type="ECO:0000259" key="9">
    <source>
        <dbReference type="Pfam" id="PF00884"/>
    </source>
</evidence>
<evidence type="ECO:0000256" key="6">
    <source>
        <dbReference type="ARBA" id="ARBA00023136"/>
    </source>
</evidence>
<dbReference type="GO" id="GO:0005886">
    <property type="term" value="C:plasma membrane"/>
    <property type="evidence" value="ECO:0007669"/>
    <property type="project" value="UniProtKB-SubCell"/>
</dbReference>
<dbReference type="AlphaFoldDB" id="A0A938WVU6"/>
<reference evidence="10" key="2">
    <citation type="journal article" date="2021" name="Sci. Rep.">
        <title>The distribution of antibiotic resistance genes in chicken gut microbiota commensals.</title>
        <authorList>
            <person name="Juricova H."/>
            <person name="Matiasovicova J."/>
            <person name="Kubasova T."/>
            <person name="Cejkova D."/>
            <person name="Rychlik I."/>
        </authorList>
    </citation>
    <scope>NUCLEOTIDE SEQUENCE</scope>
    <source>
        <strain evidence="10">An836</strain>
    </source>
</reference>
<evidence type="ECO:0000256" key="8">
    <source>
        <dbReference type="SAM" id="Phobius"/>
    </source>
</evidence>
<evidence type="ECO:0000313" key="11">
    <source>
        <dbReference type="Proteomes" id="UP000718821"/>
    </source>
</evidence>
<gene>
    <name evidence="10" type="ORF">H7U32_05645</name>
</gene>
<keyword evidence="6 8" id="KW-0472">Membrane</keyword>
<organism evidence="10 11">
    <name type="scientific">Bifidobacterium pullorum subsp. saeculare</name>
    <dbReference type="NCBI Taxonomy" id="78257"/>
    <lineage>
        <taxon>Bacteria</taxon>
        <taxon>Bacillati</taxon>
        <taxon>Actinomycetota</taxon>
        <taxon>Actinomycetes</taxon>
        <taxon>Bifidobacteriales</taxon>
        <taxon>Bifidobacteriaceae</taxon>
        <taxon>Bifidobacterium</taxon>
    </lineage>
</organism>
<dbReference type="InterPro" id="IPR050448">
    <property type="entry name" value="OpgB/LTA_synthase_biosynth"/>
</dbReference>
<evidence type="ECO:0000256" key="3">
    <source>
        <dbReference type="ARBA" id="ARBA00022475"/>
    </source>
</evidence>
<keyword evidence="4 8" id="KW-0812">Transmembrane</keyword>
<feature type="domain" description="Sulfatase N-terminal" evidence="9">
    <location>
        <begin position="277"/>
        <end position="552"/>
    </location>
</feature>
<name>A0A938WVU6_9BIFI</name>
<comment type="caution">
    <text evidence="10">The sequence shown here is derived from an EMBL/GenBank/DDBJ whole genome shotgun (WGS) entry which is preliminary data.</text>
</comment>